<evidence type="ECO:0000256" key="7">
    <source>
        <dbReference type="ARBA" id="ARBA00023235"/>
    </source>
</evidence>
<dbReference type="SUPFAM" id="SSF54534">
    <property type="entry name" value="FKBP-like"/>
    <property type="match status" value="1"/>
</dbReference>
<name>A0A1F6T3L8_9PROT</name>
<dbReference type="InterPro" id="IPR046357">
    <property type="entry name" value="PPIase_dom_sf"/>
</dbReference>
<comment type="caution">
    <text evidence="12">The sequence shown here is derived from an EMBL/GenBank/DDBJ whole genome shotgun (WGS) entry which is preliminary data.</text>
</comment>
<evidence type="ECO:0000256" key="6">
    <source>
        <dbReference type="ARBA" id="ARBA00023186"/>
    </source>
</evidence>
<evidence type="ECO:0000256" key="5">
    <source>
        <dbReference type="ARBA" id="ARBA00023110"/>
    </source>
</evidence>
<feature type="domain" description="PPIase FKBP-type" evidence="11">
    <location>
        <begin position="1"/>
        <end position="86"/>
    </location>
</feature>
<dbReference type="PROSITE" id="PS50059">
    <property type="entry name" value="FKBP_PPIASE"/>
    <property type="match status" value="1"/>
</dbReference>
<feature type="non-terminal residue" evidence="12">
    <location>
        <position position="153"/>
    </location>
</feature>
<proteinExistence type="inferred from homology"/>
<accession>A0A1F6T3L8</accession>
<dbReference type="GO" id="GO:0042026">
    <property type="term" value="P:protein refolding"/>
    <property type="evidence" value="ECO:0007669"/>
    <property type="project" value="UniProtKB-ARBA"/>
</dbReference>
<dbReference type="PANTHER" id="PTHR47861">
    <property type="entry name" value="FKBP-TYPE PEPTIDYL-PROLYL CIS-TRANS ISOMERASE SLYD"/>
    <property type="match status" value="1"/>
</dbReference>
<evidence type="ECO:0000256" key="8">
    <source>
        <dbReference type="ARBA" id="ARBA00037071"/>
    </source>
</evidence>
<keyword evidence="4" id="KW-0963">Cytoplasm</keyword>
<evidence type="ECO:0000256" key="10">
    <source>
        <dbReference type="RuleBase" id="RU003915"/>
    </source>
</evidence>
<dbReference type="InterPro" id="IPR001179">
    <property type="entry name" value="PPIase_FKBP_dom"/>
</dbReference>
<organism evidence="12 13">
    <name type="scientific">Candidatus Muproteobacteria bacterium RBG_16_64_10</name>
    <dbReference type="NCBI Taxonomy" id="1817757"/>
    <lineage>
        <taxon>Bacteria</taxon>
        <taxon>Pseudomonadati</taxon>
        <taxon>Pseudomonadota</taxon>
        <taxon>Candidatus Muproteobacteria</taxon>
    </lineage>
</organism>
<dbReference type="Proteomes" id="UP000179334">
    <property type="component" value="Unassembled WGS sequence"/>
</dbReference>
<dbReference type="GO" id="GO:0003755">
    <property type="term" value="F:peptidyl-prolyl cis-trans isomerase activity"/>
    <property type="evidence" value="ECO:0007669"/>
    <property type="project" value="UniProtKB-UniRule"/>
</dbReference>
<keyword evidence="6" id="KW-0143">Chaperone</keyword>
<comment type="catalytic activity">
    <reaction evidence="1 9 10">
        <text>[protein]-peptidylproline (omega=180) = [protein]-peptidylproline (omega=0)</text>
        <dbReference type="Rhea" id="RHEA:16237"/>
        <dbReference type="Rhea" id="RHEA-COMP:10747"/>
        <dbReference type="Rhea" id="RHEA-COMP:10748"/>
        <dbReference type="ChEBI" id="CHEBI:83833"/>
        <dbReference type="ChEBI" id="CHEBI:83834"/>
        <dbReference type="EC" id="5.2.1.8"/>
    </reaction>
</comment>
<evidence type="ECO:0000259" key="11">
    <source>
        <dbReference type="PROSITE" id="PS50059"/>
    </source>
</evidence>
<evidence type="ECO:0000256" key="2">
    <source>
        <dbReference type="ARBA" id="ARBA00004496"/>
    </source>
</evidence>
<comment type="function">
    <text evidence="8">Also involved in hydrogenase metallocenter assembly, probably by participating in the nickel insertion step. This function in hydrogenase biosynthesis requires chaperone activity and the presence of the metal-binding domain, but not PPIase activity.</text>
</comment>
<sequence length="153" mass="16411">MVVTMHYTLTNDSGDVLDSSRDSDPMTYLHGHGNIIPGLEKALQGTETGHKSKVTVTATEAYGEKNDELVFEAKRDQFPADMPLALGERVYAEGPSGPISFTIVELTDSGAVLDGNHTLAGQTLHFEVEIVTVRPATEEEMSHGHVHGAGGHD</sequence>
<keyword evidence="5 9" id="KW-0697">Rotamase</keyword>
<reference evidence="12 13" key="1">
    <citation type="journal article" date="2016" name="Nat. Commun.">
        <title>Thousands of microbial genomes shed light on interconnected biogeochemical processes in an aquifer system.</title>
        <authorList>
            <person name="Anantharaman K."/>
            <person name="Brown C.T."/>
            <person name="Hug L.A."/>
            <person name="Sharon I."/>
            <person name="Castelle C.J."/>
            <person name="Probst A.J."/>
            <person name="Thomas B.C."/>
            <person name="Singh A."/>
            <person name="Wilkins M.J."/>
            <person name="Karaoz U."/>
            <person name="Brodie E.L."/>
            <person name="Williams K.H."/>
            <person name="Hubbard S.S."/>
            <person name="Banfield J.F."/>
        </authorList>
    </citation>
    <scope>NUCLEOTIDE SEQUENCE [LARGE SCALE GENOMIC DNA]</scope>
</reference>
<evidence type="ECO:0000256" key="1">
    <source>
        <dbReference type="ARBA" id="ARBA00000971"/>
    </source>
</evidence>
<dbReference type="Gene3D" id="3.10.50.40">
    <property type="match status" value="1"/>
</dbReference>
<evidence type="ECO:0000313" key="12">
    <source>
        <dbReference type="EMBL" id="OGI39626.1"/>
    </source>
</evidence>
<evidence type="ECO:0000313" key="13">
    <source>
        <dbReference type="Proteomes" id="UP000179334"/>
    </source>
</evidence>
<dbReference type="Pfam" id="PF00254">
    <property type="entry name" value="FKBP_C"/>
    <property type="match status" value="1"/>
</dbReference>
<dbReference type="AlphaFoldDB" id="A0A1F6T3L8"/>
<dbReference type="PANTHER" id="PTHR47861:SF3">
    <property type="entry name" value="FKBP-TYPE PEPTIDYL-PROLYL CIS-TRANS ISOMERASE SLYD"/>
    <property type="match status" value="1"/>
</dbReference>
<keyword evidence="7 9" id="KW-0413">Isomerase</keyword>
<comment type="similarity">
    <text evidence="3 10">Belongs to the FKBP-type PPIase family.</text>
</comment>
<protein>
    <recommendedName>
        <fullName evidence="10">Peptidyl-prolyl cis-trans isomerase</fullName>
        <ecNumber evidence="10">5.2.1.8</ecNumber>
    </recommendedName>
</protein>
<dbReference type="GO" id="GO:0005737">
    <property type="term" value="C:cytoplasm"/>
    <property type="evidence" value="ECO:0007669"/>
    <property type="project" value="UniProtKB-SubCell"/>
</dbReference>
<evidence type="ECO:0000256" key="9">
    <source>
        <dbReference type="PROSITE-ProRule" id="PRU00277"/>
    </source>
</evidence>
<evidence type="ECO:0000256" key="4">
    <source>
        <dbReference type="ARBA" id="ARBA00022490"/>
    </source>
</evidence>
<evidence type="ECO:0000256" key="3">
    <source>
        <dbReference type="ARBA" id="ARBA00006577"/>
    </source>
</evidence>
<dbReference type="EMBL" id="MFSR01000042">
    <property type="protein sequence ID" value="OGI39626.1"/>
    <property type="molecule type" value="Genomic_DNA"/>
</dbReference>
<gene>
    <name evidence="12" type="ORF">A2V91_03890</name>
</gene>
<dbReference type="EC" id="5.2.1.8" evidence="10"/>
<comment type="subcellular location">
    <subcellularLocation>
        <location evidence="2">Cytoplasm</location>
    </subcellularLocation>
</comment>